<feature type="domain" description="PROP1-like PPR" evidence="15">
    <location>
        <begin position="10"/>
        <end position="221"/>
    </location>
</feature>
<keyword evidence="11" id="KW-0460">Magnesium</keyword>
<comment type="catalytic activity">
    <reaction evidence="1">
        <text>Endonucleolytic cleavage of RNA, removing 5'-extranucleotides from tRNA precursor.</text>
        <dbReference type="EC" id="3.1.26.5"/>
    </reaction>
</comment>
<dbReference type="InterPro" id="IPR011990">
    <property type="entry name" value="TPR-like_helical_dom_sf"/>
</dbReference>
<accession>A0A1Q3C1Q1</accession>
<dbReference type="Pfam" id="PF17177">
    <property type="entry name" value="PPR_long"/>
    <property type="match status" value="1"/>
</dbReference>
<evidence type="ECO:0000259" key="15">
    <source>
        <dbReference type="Pfam" id="PF17177"/>
    </source>
</evidence>
<dbReference type="GO" id="GO:0046872">
    <property type="term" value="F:metal ion binding"/>
    <property type="evidence" value="ECO:0007669"/>
    <property type="project" value="UniProtKB-KW"/>
</dbReference>
<dbReference type="Gene3D" id="1.25.40.10">
    <property type="entry name" value="Tetratricopeptide repeat domain"/>
    <property type="match status" value="1"/>
</dbReference>
<comment type="cofactor">
    <cofactor evidence="2">
        <name>Mg(2+)</name>
        <dbReference type="ChEBI" id="CHEBI:18420"/>
    </cofactor>
</comment>
<comment type="caution">
    <text evidence="16">The sequence shown here is derived from an EMBL/GenBank/DDBJ whole genome shotgun (WGS) entry which is preliminary data.</text>
</comment>
<keyword evidence="5" id="KW-0819">tRNA processing</keyword>
<evidence type="ECO:0000256" key="1">
    <source>
        <dbReference type="ARBA" id="ARBA00000928"/>
    </source>
</evidence>
<evidence type="ECO:0000256" key="7">
    <source>
        <dbReference type="ARBA" id="ARBA00022723"/>
    </source>
</evidence>
<dbReference type="PANTHER" id="PTHR13547:SF13">
    <property type="entry name" value="PROTEINACEOUS RNASE P 2"/>
    <property type="match status" value="1"/>
</dbReference>
<dbReference type="AlphaFoldDB" id="A0A1Q3C1Q1"/>
<feature type="domain" description="PRORP" evidence="14">
    <location>
        <begin position="265"/>
        <end position="493"/>
    </location>
</feature>
<dbReference type="Proteomes" id="UP000187406">
    <property type="component" value="Unassembled WGS sequence"/>
</dbReference>
<evidence type="ECO:0000313" key="17">
    <source>
        <dbReference type="Proteomes" id="UP000187406"/>
    </source>
</evidence>
<keyword evidence="12" id="KW-0464">Manganese</keyword>
<evidence type="ECO:0000256" key="8">
    <source>
        <dbReference type="ARBA" id="ARBA00022737"/>
    </source>
</evidence>
<evidence type="ECO:0000256" key="10">
    <source>
        <dbReference type="ARBA" id="ARBA00022833"/>
    </source>
</evidence>
<reference evidence="17" key="1">
    <citation type="submission" date="2016-04" db="EMBL/GenBank/DDBJ databases">
        <title>Cephalotus genome sequencing.</title>
        <authorList>
            <person name="Fukushima K."/>
            <person name="Hasebe M."/>
            <person name="Fang X."/>
        </authorList>
    </citation>
    <scope>NUCLEOTIDE SEQUENCE [LARGE SCALE GENOMIC DNA]</scope>
    <source>
        <strain evidence="17">cv. St1</strain>
    </source>
</reference>
<evidence type="ECO:0000256" key="3">
    <source>
        <dbReference type="ARBA" id="ARBA00007626"/>
    </source>
</evidence>
<evidence type="ECO:0000256" key="2">
    <source>
        <dbReference type="ARBA" id="ARBA00001946"/>
    </source>
</evidence>
<evidence type="ECO:0000256" key="9">
    <source>
        <dbReference type="ARBA" id="ARBA00022801"/>
    </source>
</evidence>
<sequence length="523" mass="58687">MAAVPPKQSKKRKSYQNPDTNFLISLNSCSKSKNLRAAIALYESQQQQQNLRFNLNLNHFNTLLHLCSNSAADTDPSTQSLAFDYGFRIFRHMLTSNITPNEATVTAVARLAAAKGDGDYSFEVVKNMGQYGITPRLRTYDPALFCFCKNAEVDKAYEVEEHMRANGVGLEEPEIAGLLRVSAETGREERVYGYLHKLLNNVRCVSEETGKIVEDWFRSEKGCGVGGGGEGGVEVIMKAVEMNGGGWHGLGWMGEGQWVVRRGSVEENGRCCSCAEQLGCVDIHEVERGRFVRSVAGLAMEREVKGNFTEFQDWLEAHAHYDAIVDGANVGLYQQNFAEGGFSVLQLDAVVKQLYDKSKNKWPLVILHNKRLRVLLENPSHRALVKDWMDKGVLYTTPHGSNDDWYWLYAAVRLRCLLVTNDEMRDHMFELLGSSFFLKWKERHQARYTFVKGSLKLHMPPAYSLAIQESVKGSWHVPIVGDSNEEAGHIWLCITRPNSGDASEKASMNMENLDNGHFSSGSL</sequence>
<dbReference type="InterPro" id="IPR031595">
    <property type="entry name" value="PRORP_C"/>
</dbReference>
<keyword evidence="10" id="KW-0862">Zinc</keyword>
<evidence type="ECO:0000256" key="5">
    <source>
        <dbReference type="ARBA" id="ARBA00022694"/>
    </source>
</evidence>
<evidence type="ECO:0000259" key="14">
    <source>
        <dbReference type="Pfam" id="PF16953"/>
    </source>
</evidence>
<dbReference type="InterPro" id="IPR033443">
    <property type="entry name" value="PROP1-like_PPR_dom"/>
</dbReference>
<dbReference type="Pfam" id="PF16953">
    <property type="entry name" value="PRORP"/>
    <property type="match status" value="1"/>
</dbReference>
<dbReference type="GO" id="GO:0001682">
    <property type="term" value="P:tRNA 5'-leader removal"/>
    <property type="evidence" value="ECO:0007669"/>
    <property type="project" value="TreeGrafter"/>
</dbReference>
<evidence type="ECO:0000256" key="12">
    <source>
        <dbReference type="ARBA" id="ARBA00023211"/>
    </source>
</evidence>
<dbReference type="InParanoid" id="A0A1Q3C1Q1"/>
<dbReference type="Gene3D" id="3.40.50.11980">
    <property type="match status" value="1"/>
</dbReference>
<proteinExistence type="inferred from homology"/>
<dbReference type="EMBL" id="BDDD01001185">
    <property type="protein sequence ID" value="GAV74081.1"/>
    <property type="molecule type" value="Genomic_DNA"/>
</dbReference>
<feature type="region of interest" description="Disordered" evidence="13">
    <location>
        <begin position="503"/>
        <end position="523"/>
    </location>
</feature>
<name>A0A1Q3C1Q1_CEPFO</name>
<dbReference type="STRING" id="3775.A0A1Q3C1Q1"/>
<dbReference type="PANTHER" id="PTHR13547">
    <property type="match status" value="1"/>
</dbReference>
<keyword evidence="17" id="KW-1185">Reference proteome</keyword>
<dbReference type="OrthoDB" id="46913at2759"/>
<keyword evidence="9" id="KW-0378">Hydrolase</keyword>
<dbReference type="FunCoup" id="A0A1Q3C1Q1">
    <property type="interactions" value="2330"/>
</dbReference>
<gene>
    <name evidence="16" type="ORF">CFOL_v3_17563</name>
</gene>
<keyword evidence="6" id="KW-0540">Nuclease</keyword>
<dbReference type="FunFam" id="3.40.50.11980:FF:000002">
    <property type="entry name" value="Proteinaceous RNase P 2"/>
    <property type="match status" value="1"/>
</dbReference>
<keyword evidence="7" id="KW-0479">Metal-binding</keyword>
<feature type="compositionally biased region" description="Polar residues" evidence="13">
    <location>
        <begin position="509"/>
        <end position="523"/>
    </location>
</feature>
<evidence type="ECO:0000256" key="4">
    <source>
        <dbReference type="ARBA" id="ARBA00012179"/>
    </source>
</evidence>
<evidence type="ECO:0000313" key="16">
    <source>
        <dbReference type="EMBL" id="GAV74081.1"/>
    </source>
</evidence>
<protein>
    <recommendedName>
        <fullName evidence="4">ribonuclease P</fullName>
        <ecNumber evidence="4">3.1.26.5</ecNumber>
    </recommendedName>
</protein>
<comment type="similarity">
    <text evidence="3">Belongs to the PPR family. P subfamily.</text>
</comment>
<organism evidence="16 17">
    <name type="scientific">Cephalotus follicularis</name>
    <name type="common">Albany pitcher plant</name>
    <dbReference type="NCBI Taxonomy" id="3775"/>
    <lineage>
        <taxon>Eukaryota</taxon>
        <taxon>Viridiplantae</taxon>
        <taxon>Streptophyta</taxon>
        <taxon>Embryophyta</taxon>
        <taxon>Tracheophyta</taxon>
        <taxon>Spermatophyta</taxon>
        <taxon>Magnoliopsida</taxon>
        <taxon>eudicotyledons</taxon>
        <taxon>Gunneridae</taxon>
        <taxon>Pentapetalae</taxon>
        <taxon>rosids</taxon>
        <taxon>fabids</taxon>
        <taxon>Oxalidales</taxon>
        <taxon>Cephalotaceae</taxon>
        <taxon>Cephalotus</taxon>
    </lineage>
</organism>
<keyword evidence="8" id="KW-0677">Repeat</keyword>
<dbReference type="GO" id="GO:0004526">
    <property type="term" value="F:ribonuclease P activity"/>
    <property type="evidence" value="ECO:0007669"/>
    <property type="project" value="UniProtKB-EC"/>
</dbReference>
<dbReference type="EC" id="3.1.26.5" evidence="4"/>
<evidence type="ECO:0000256" key="13">
    <source>
        <dbReference type="SAM" id="MobiDB-lite"/>
    </source>
</evidence>
<evidence type="ECO:0000256" key="6">
    <source>
        <dbReference type="ARBA" id="ARBA00022722"/>
    </source>
</evidence>
<evidence type="ECO:0000256" key="11">
    <source>
        <dbReference type="ARBA" id="ARBA00022842"/>
    </source>
</evidence>